<gene>
    <name evidence="2" type="ORF">DM01DRAFT_1099613</name>
</gene>
<organism evidence="2 3">
    <name type="scientific">Hesseltinella vesiculosa</name>
    <dbReference type="NCBI Taxonomy" id="101127"/>
    <lineage>
        <taxon>Eukaryota</taxon>
        <taxon>Fungi</taxon>
        <taxon>Fungi incertae sedis</taxon>
        <taxon>Mucoromycota</taxon>
        <taxon>Mucoromycotina</taxon>
        <taxon>Mucoromycetes</taxon>
        <taxon>Mucorales</taxon>
        <taxon>Cunninghamellaceae</taxon>
        <taxon>Hesseltinella</taxon>
    </lineage>
</organism>
<sequence>MTLQDAQLSPFTLPVQAKTSIGIDNKFQATLWSFDAFSAFVSGSKRRKNTISSLRSQFTKALHIIANDNSVPVDQANKVSNTQAGTVLQAGNDIIITSVPVVTDQGKRPNNEEDQKRQTRTKAEPSEQQTDQEANVDDSSVGSQTMSPSVVSENAALPIRRCAVFSTTAMPSKSLFWSLQLQRFTPCIVSVILNCCTTYNN</sequence>
<feature type="compositionally biased region" description="Polar residues" evidence="1">
    <location>
        <begin position="126"/>
        <end position="149"/>
    </location>
</feature>
<evidence type="ECO:0000313" key="2">
    <source>
        <dbReference type="EMBL" id="ORX50215.1"/>
    </source>
</evidence>
<evidence type="ECO:0000256" key="1">
    <source>
        <dbReference type="SAM" id="MobiDB-lite"/>
    </source>
</evidence>
<dbReference type="Proteomes" id="UP000242146">
    <property type="component" value="Unassembled WGS sequence"/>
</dbReference>
<dbReference type="EMBL" id="MCGT01000024">
    <property type="protein sequence ID" value="ORX50215.1"/>
    <property type="molecule type" value="Genomic_DNA"/>
</dbReference>
<accession>A0A1X2GC25</accession>
<comment type="caution">
    <text evidence="2">The sequence shown here is derived from an EMBL/GenBank/DDBJ whole genome shotgun (WGS) entry which is preliminary data.</text>
</comment>
<feature type="region of interest" description="Disordered" evidence="1">
    <location>
        <begin position="100"/>
        <end position="149"/>
    </location>
</feature>
<protein>
    <submittedName>
        <fullName evidence="2">Uncharacterized protein</fullName>
    </submittedName>
</protein>
<dbReference type="AlphaFoldDB" id="A0A1X2GC25"/>
<keyword evidence="3" id="KW-1185">Reference proteome</keyword>
<feature type="compositionally biased region" description="Basic and acidic residues" evidence="1">
    <location>
        <begin position="105"/>
        <end position="125"/>
    </location>
</feature>
<proteinExistence type="predicted"/>
<name>A0A1X2GC25_9FUNG</name>
<evidence type="ECO:0000313" key="3">
    <source>
        <dbReference type="Proteomes" id="UP000242146"/>
    </source>
</evidence>
<reference evidence="2 3" key="1">
    <citation type="submission" date="2016-07" db="EMBL/GenBank/DDBJ databases">
        <title>Pervasive Adenine N6-methylation of Active Genes in Fungi.</title>
        <authorList>
            <consortium name="DOE Joint Genome Institute"/>
            <person name="Mondo S.J."/>
            <person name="Dannebaum R.O."/>
            <person name="Kuo R.C."/>
            <person name="Labutti K."/>
            <person name="Haridas S."/>
            <person name="Kuo A."/>
            <person name="Salamov A."/>
            <person name="Ahrendt S.R."/>
            <person name="Lipzen A."/>
            <person name="Sullivan W."/>
            <person name="Andreopoulos W.B."/>
            <person name="Clum A."/>
            <person name="Lindquist E."/>
            <person name="Daum C."/>
            <person name="Ramamoorthy G.K."/>
            <person name="Gryganskyi A."/>
            <person name="Culley D."/>
            <person name="Magnuson J.K."/>
            <person name="James T.Y."/>
            <person name="O'Malley M.A."/>
            <person name="Stajich J.E."/>
            <person name="Spatafora J.W."/>
            <person name="Visel A."/>
            <person name="Grigoriev I.V."/>
        </authorList>
    </citation>
    <scope>NUCLEOTIDE SEQUENCE [LARGE SCALE GENOMIC DNA]</scope>
    <source>
        <strain evidence="2 3">NRRL 3301</strain>
    </source>
</reference>